<evidence type="ECO:0000313" key="3">
    <source>
        <dbReference type="Proteomes" id="UP000295087"/>
    </source>
</evidence>
<dbReference type="RefSeq" id="WP_067491026.1">
    <property type="nucleotide sequence ID" value="NZ_JBHXPO010000005.1"/>
</dbReference>
<protein>
    <submittedName>
        <fullName evidence="2">PE family protein</fullName>
    </submittedName>
</protein>
<dbReference type="Proteomes" id="UP000295087">
    <property type="component" value="Unassembled WGS sequence"/>
</dbReference>
<dbReference type="SUPFAM" id="SSF140459">
    <property type="entry name" value="PE/PPE dimer-like"/>
    <property type="match status" value="1"/>
</dbReference>
<dbReference type="Gene3D" id="1.10.287.850">
    <property type="entry name" value="HP0062-like domain"/>
    <property type="match status" value="1"/>
</dbReference>
<comment type="caution">
    <text evidence="2">The sequence shown here is derived from an EMBL/GenBank/DDBJ whole genome shotgun (WGS) entry which is preliminary data.</text>
</comment>
<dbReference type="Pfam" id="PF00934">
    <property type="entry name" value="PE"/>
    <property type="match status" value="1"/>
</dbReference>
<evidence type="ECO:0000313" key="2">
    <source>
        <dbReference type="EMBL" id="TDP39782.1"/>
    </source>
</evidence>
<dbReference type="InterPro" id="IPR038332">
    <property type="entry name" value="PPE_sf"/>
</dbReference>
<proteinExistence type="predicted"/>
<feature type="domain" description="PE" evidence="1">
    <location>
        <begin position="13"/>
        <end position="101"/>
    </location>
</feature>
<organism evidence="2 3">
    <name type="scientific">Nocardia ignorata</name>
    <dbReference type="NCBI Taxonomy" id="145285"/>
    <lineage>
        <taxon>Bacteria</taxon>
        <taxon>Bacillati</taxon>
        <taxon>Actinomycetota</taxon>
        <taxon>Actinomycetes</taxon>
        <taxon>Mycobacteriales</taxon>
        <taxon>Nocardiaceae</taxon>
        <taxon>Nocardia</taxon>
    </lineage>
</organism>
<keyword evidence="3" id="KW-1185">Reference proteome</keyword>
<gene>
    <name evidence="2" type="ORF">DFR75_102501</name>
</gene>
<dbReference type="AlphaFoldDB" id="A0A4R6PRX5"/>
<sequence>MADVTGEIYDGVQFDAATASQASSGLDSLADRLAADLQAAEHALTVAPAGADEVSGRSAQTANEVAASYLTRAQAGVEEMRKLAATLRLQANRFSGMESDNTADFGGTPPQ</sequence>
<dbReference type="InterPro" id="IPR000084">
    <property type="entry name" value="PE-PGRS_N"/>
</dbReference>
<name>A0A4R6PRX5_NOCIG</name>
<dbReference type="EMBL" id="SNXK01000002">
    <property type="protein sequence ID" value="TDP39782.1"/>
    <property type="molecule type" value="Genomic_DNA"/>
</dbReference>
<reference evidence="2 3" key="1">
    <citation type="submission" date="2019-03" db="EMBL/GenBank/DDBJ databases">
        <title>Genomic Encyclopedia of Type Strains, Phase IV (KMG-IV): sequencing the most valuable type-strain genomes for metagenomic binning, comparative biology and taxonomic classification.</title>
        <authorList>
            <person name="Goeker M."/>
        </authorList>
    </citation>
    <scope>NUCLEOTIDE SEQUENCE [LARGE SCALE GENOMIC DNA]</scope>
    <source>
        <strain evidence="2 3">DSM 44496</strain>
    </source>
</reference>
<evidence type="ECO:0000259" key="1">
    <source>
        <dbReference type="Pfam" id="PF00934"/>
    </source>
</evidence>
<accession>A0A4R6PRX5</accession>